<dbReference type="AlphaFoldDB" id="A0A6F8SLT7"/>
<proteinExistence type="predicted"/>
<protein>
    <recommendedName>
        <fullName evidence="3">DUF5105 domain-containing protein</fullName>
    </recommendedName>
</protein>
<reference evidence="2" key="1">
    <citation type="journal article" date="2020" name="Microbiol. Resour. Announc.">
        <title>Complete Genome Sequence of Adlercreutzia sp. Strain 8CFCBH1, a Potent Producer of Equol, Isolated from Healthy Japanese Feces.</title>
        <authorList>
            <person name="Ogata Y."/>
            <person name="Sakamoto M."/>
            <person name="Ohkuma M."/>
            <person name="Hattori M."/>
            <person name="Suda W."/>
        </authorList>
    </citation>
    <scope>NUCLEOTIDE SEQUENCE [LARGE SCALE GENOMIC DNA]</scope>
    <source>
        <strain evidence="2">8CFCBH1</strain>
    </source>
</reference>
<evidence type="ECO:0008006" key="3">
    <source>
        <dbReference type="Google" id="ProtNLM"/>
    </source>
</evidence>
<keyword evidence="2" id="KW-1185">Reference proteome</keyword>
<organism evidence="1 2">
    <name type="scientific">Adlercreutzia hattorii</name>
    <dbReference type="NCBI Taxonomy" id="2707299"/>
    <lineage>
        <taxon>Bacteria</taxon>
        <taxon>Bacillati</taxon>
        <taxon>Actinomycetota</taxon>
        <taxon>Coriobacteriia</taxon>
        <taxon>Eggerthellales</taxon>
        <taxon>Eggerthellaceae</taxon>
        <taxon>Adlercreutzia</taxon>
    </lineage>
</organism>
<dbReference type="Proteomes" id="UP000501727">
    <property type="component" value="Chromosome"/>
</dbReference>
<evidence type="ECO:0000313" key="1">
    <source>
        <dbReference type="EMBL" id="BCA88687.1"/>
    </source>
</evidence>
<gene>
    <name evidence="1" type="ORF">ADCFC_11850</name>
</gene>
<dbReference type="EMBL" id="AP022829">
    <property type="protein sequence ID" value="BCA88687.1"/>
    <property type="molecule type" value="Genomic_DNA"/>
</dbReference>
<name>A0A6F8SLT7_9ACTN</name>
<evidence type="ECO:0000313" key="2">
    <source>
        <dbReference type="Proteomes" id="UP000501727"/>
    </source>
</evidence>
<dbReference type="KEGG" id="ahat:ADCFC_13060"/>
<reference evidence="2" key="2">
    <citation type="submission" date="2020-03" db="EMBL/GenBank/DDBJ databases">
        <title>Complete Genome Sequence of Adlercreutzia sp. strain 8CFCBH1 Producing Equol, Isolated from Healthy Japanese Feces.</title>
        <authorList>
            <person name="Ogata Y."/>
            <person name="Sakamoto M."/>
            <person name="Ohkuma M."/>
            <person name="Hattori M."/>
            <person name="Suda W."/>
        </authorList>
    </citation>
    <scope>NUCLEOTIDE SEQUENCE [LARGE SCALE GENOMIC DNA]</scope>
    <source>
        <strain evidence="2">8CFCBH1</strain>
    </source>
</reference>
<dbReference type="PROSITE" id="PS51257">
    <property type="entry name" value="PROKAR_LIPOPROTEIN"/>
    <property type="match status" value="1"/>
</dbReference>
<accession>A0A6F8SLT7</accession>
<sequence>MDYVKSKSRSTIQGFLVVLAALLTLFIGMVGLAGCSGGTSDEDAIRASLASELDSIKNIDDAFVNEFSESIDMSQLSVYGIDGVEFMKSYLSGFDYAIDSINVDGDSATAQITLTCKSYTGYLQALQTAVDEVTADPDALAALSNDEINQKIGEIVIGSLDGVELAATQPITITYTKVDGTWEPASSTSGDIAAALMTN</sequence>